<dbReference type="SMART" id="SM00448">
    <property type="entry name" value="REC"/>
    <property type="match status" value="1"/>
</dbReference>
<keyword evidence="3" id="KW-0804">Transcription</keyword>
<dbReference type="InterPro" id="IPR009057">
    <property type="entry name" value="Homeodomain-like_sf"/>
</dbReference>
<evidence type="ECO:0000313" key="7">
    <source>
        <dbReference type="EMBL" id="MFD1176927.1"/>
    </source>
</evidence>
<dbReference type="PROSITE" id="PS00041">
    <property type="entry name" value="HTH_ARAC_FAMILY_1"/>
    <property type="match status" value="1"/>
</dbReference>
<sequence length="552" mass="64066">MRRMMIVDDEPVILDGLYEFFQKAEFADLEIIKVHSADHAIEWLNTFRIDIVLSDICMPGMDGMELIREIVDRWPRCKVILLTGYNEFDYAHQAIRNPCVIDYLLKTEGMDKIRSSVAMALEQISSEEEYNYQTQWFRDKLPRTLPQLQQLLLHDILRRTEKIDYRALQEEFDTIQLPFQASQRILPLIIRIEAWGNYETPSDRTLIRYAVANISEELLGDKAEIKAFDLDPVTIACFVQPKFDSLSAVPGEDKWLKTHRFVHGTMESIQQACGTCLGLSTSIIVSSHIVDWHELNYTLNRLRLSAYDSLGLGMEKLLKVNTIEPEPLQGLMQIRLASTGLLLEYFKQRLLEGNTDWTASFHKWVDLAGENGPEDPFVRWRMLSGISNILLDVVQELGLTEQALNEQDLSRMLHFDVNTSWPVVISFFHSFFEWIVDNRRATFKHDESCILSMIHQYITLHLADDLSLTRIAQEVSLNPSYLSRWYKKATGKSLSDYIAEKKLELSKQLLLSTALKMHEISTRLGFSDQHYFFRFFKKTVGCTPQEFREKGK</sequence>
<evidence type="ECO:0000313" key="8">
    <source>
        <dbReference type="Proteomes" id="UP001597262"/>
    </source>
</evidence>
<dbReference type="PRINTS" id="PR00032">
    <property type="entry name" value="HTHARAC"/>
</dbReference>
<dbReference type="InterPro" id="IPR011006">
    <property type="entry name" value="CheY-like_superfamily"/>
</dbReference>
<dbReference type="RefSeq" id="WP_379319377.1">
    <property type="nucleotide sequence ID" value="NZ_JBHTLM010000007.1"/>
</dbReference>
<name>A0ABW3RXA9_9BACL</name>
<feature type="domain" description="HTH araC/xylS-type" evidence="5">
    <location>
        <begin position="452"/>
        <end position="550"/>
    </location>
</feature>
<dbReference type="SUPFAM" id="SSF52172">
    <property type="entry name" value="CheY-like"/>
    <property type="match status" value="1"/>
</dbReference>
<reference evidence="8" key="1">
    <citation type="journal article" date="2019" name="Int. J. Syst. Evol. Microbiol.">
        <title>The Global Catalogue of Microorganisms (GCM) 10K type strain sequencing project: providing services to taxonomists for standard genome sequencing and annotation.</title>
        <authorList>
            <consortium name="The Broad Institute Genomics Platform"/>
            <consortium name="The Broad Institute Genome Sequencing Center for Infectious Disease"/>
            <person name="Wu L."/>
            <person name="Ma J."/>
        </authorList>
    </citation>
    <scope>NUCLEOTIDE SEQUENCE [LARGE SCALE GENOMIC DNA]</scope>
    <source>
        <strain evidence="8">CCUG 59189</strain>
    </source>
</reference>
<keyword evidence="2" id="KW-0238">DNA-binding</keyword>
<keyword evidence="8" id="KW-1185">Reference proteome</keyword>
<dbReference type="Proteomes" id="UP001597262">
    <property type="component" value="Unassembled WGS sequence"/>
</dbReference>
<comment type="caution">
    <text evidence="7">The sequence shown here is derived from an EMBL/GenBank/DDBJ whole genome shotgun (WGS) entry which is preliminary data.</text>
</comment>
<feature type="modified residue" description="4-aspartylphosphate" evidence="4">
    <location>
        <position position="55"/>
    </location>
</feature>
<dbReference type="InterPro" id="IPR018060">
    <property type="entry name" value="HTH_AraC"/>
</dbReference>
<dbReference type="EMBL" id="JBHTLM010000007">
    <property type="protein sequence ID" value="MFD1176927.1"/>
    <property type="molecule type" value="Genomic_DNA"/>
</dbReference>
<evidence type="ECO:0000256" key="4">
    <source>
        <dbReference type="PROSITE-ProRule" id="PRU00169"/>
    </source>
</evidence>
<dbReference type="SMART" id="SM00342">
    <property type="entry name" value="HTH_ARAC"/>
    <property type="match status" value="1"/>
</dbReference>
<keyword evidence="4" id="KW-0597">Phosphoprotein</keyword>
<dbReference type="Pfam" id="PF12833">
    <property type="entry name" value="HTH_18"/>
    <property type="match status" value="1"/>
</dbReference>
<evidence type="ECO:0000256" key="3">
    <source>
        <dbReference type="ARBA" id="ARBA00023163"/>
    </source>
</evidence>
<evidence type="ECO:0000256" key="2">
    <source>
        <dbReference type="ARBA" id="ARBA00023125"/>
    </source>
</evidence>
<organism evidence="7 8">
    <name type="scientific">Paenibacillus puldeungensis</name>
    <dbReference type="NCBI Taxonomy" id="696536"/>
    <lineage>
        <taxon>Bacteria</taxon>
        <taxon>Bacillati</taxon>
        <taxon>Bacillota</taxon>
        <taxon>Bacilli</taxon>
        <taxon>Bacillales</taxon>
        <taxon>Paenibacillaceae</taxon>
        <taxon>Paenibacillus</taxon>
    </lineage>
</organism>
<dbReference type="CDD" id="cd17536">
    <property type="entry name" value="REC_YesN-like"/>
    <property type="match status" value="1"/>
</dbReference>
<dbReference type="PANTHER" id="PTHR43280">
    <property type="entry name" value="ARAC-FAMILY TRANSCRIPTIONAL REGULATOR"/>
    <property type="match status" value="1"/>
</dbReference>
<accession>A0ABW3RXA9</accession>
<dbReference type="Pfam" id="PF00072">
    <property type="entry name" value="Response_reg"/>
    <property type="match status" value="1"/>
</dbReference>
<evidence type="ECO:0000256" key="1">
    <source>
        <dbReference type="ARBA" id="ARBA00023015"/>
    </source>
</evidence>
<proteinExistence type="predicted"/>
<dbReference type="InterPro" id="IPR020449">
    <property type="entry name" value="Tscrpt_reg_AraC-type_HTH"/>
</dbReference>
<feature type="domain" description="Response regulatory" evidence="6">
    <location>
        <begin position="3"/>
        <end position="121"/>
    </location>
</feature>
<dbReference type="InterPro" id="IPR018062">
    <property type="entry name" value="HTH_AraC-typ_CS"/>
</dbReference>
<dbReference type="PROSITE" id="PS01124">
    <property type="entry name" value="HTH_ARAC_FAMILY_2"/>
    <property type="match status" value="1"/>
</dbReference>
<dbReference type="Gene3D" id="3.40.50.2300">
    <property type="match status" value="1"/>
</dbReference>
<evidence type="ECO:0000259" key="5">
    <source>
        <dbReference type="PROSITE" id="PS01124"/>
    </source>
</evidence>
<dbReference type="PROSITE" id="PS50110">
    <property type="entry name" value="RESPONSE_REGULATORY"/>
    <property type="match status" value="1"/>
</dbReference>
<dbReference type="InterPro" id="IPR001789">
    <property type="entry name" value="Sig_transdc_resp-reg_receiver"/>
</dbReference>
<dbReference type="PANTHER" id="PTHR43280:SF2">
    <property type="entry name" value="HTH-TYPE TRANSCRIPTIONAL REGULATOR EXSA"/>
    <property type="match status" value="1"/>
</dbReference>
<dbReference type="SUPFAM" id="SSF46689">
    <property type="entry name" value="Homeodomain-like"/>
    <property type="match status" value="2"/>
</dbReference>
<keyword evidence="1" id="KW-0805">Transcription regulation</keyword>
<protein>
    <submittedName>
        <fullName evidence="7">Response regulator</fullName>
    </submittedName>
</protein>
<gene>
    <name evidence="7" type="ORF">ACFQ3W_11530</name>
</gene>
<evidence type="ECO:0000259" key="6">
    <source>
        <dbReference type="PROSITE" id="PS50110"/>
    </source>
</evidence>
<dbReference type="Gene3D" id="1.10.10.60">
    <property type="entry name" value="Homeodomain-like"/>
    <property type="match status" value="2"/>
</dbReference>